<organism evidence="1 2">
    <name type="scientific">Rhabditophanes sp. KR3021</name>
    <dbReference type="NCBI Taxonomy" id="114890"/>
    <lineage>
        <taxon>Eukaryota</taxon>
        <taxon>Metazoa</taxon>
        <taxon>Ecdysozoa</taxon>
        <taxon>Nematoda</taxon>
        <taxon>Chromadorea</taxon>
        <taxon>Rhabditida</taxon>
        <taxon>Tylenchina</taxon>
        <taxon>Panagrolaimomorpha</taxon>
        <taxon>Strongyloidoidea</taxon>
        <taxon>Alloionematidae</taxon>
        <taxon>Rhabditophanes</taxon>
    </lineage>
</organism>
<proteinExistence type="predicted"/>
<protein>
    <submittedName>
        <fullName evidence="2">Glycosyl hydrolase family 25</fullName>
    </submittedName>
</protein>
<evidence type="ECO:0000313" key="1">
    <source>
        <dbReference type="Proteomes" id="UP000095286"/>
    </source>
</evidence>
<dbReference type="Proteomes" id="UP000095286">
    <property type="component" value="Unplaced"/>
</dbReference>
<reference evidence="2" key="1">
    <citation type="submission" date="2016-11" db="UniProtKB">
        <authorList>
            <consortium name="WormBaseParasite"/>
        </authorList>
    </citation>
    <scope>IDENTIFICATION</scope>
    <source>
        <strain evidence="2">KR3021</strain>
    </source>
</reference>
<sequence>MASQLNYKFAVFRAWESVGNYDYTGIQNIKNARQAKGILDVDAYIFPRCSGGASAAAQVEATINKLRSEGATIGMLWLDIERYAWPANQGSNQNFILEMVHQGEAMGVKMGVYTNYNNWMAITGINWAGVSHLPLWYAAYDGQANFNDFRSFGGWSKPSIKQYSGKLRDYRTSSCGGLDIDQNWY</sequence>
<dbReference type="WBParaSite" id="RSKR_0000478400.1">
    <property type="protein sequence ID" value="RSKR_0000478400.1"/>
    <property type="gene ID" value="RSKR_0000478400"/>
</dbReference>
<accession>A0AC35TUY5</accession>
<name>A0AC35TUY5_9BILA</name>
<evidence type="ECO:0000313" key="2">
    <source>
        <dbReference type="WBParaSite" id="RSKR_0000478400.1"/>
    </source>
</evidence>